<dbReference type="CDD" id="cd01557">
    <property type="entry name" value="BCAT_beta_family"/>
    <property type="match status" value="1"/>
</dbReference>
<keyword evidence="3 8" id="KW-0032">Aminotransferase</keyword>
<sequence length="539" mass="60356">MDWEKLGYDVIPTDYMYMMKSNKDGIFSNGALAPFGNVQIEPHSSVLNYGQGLFEGMKAYRRADGGVQLFRPEQNALRMQRGAERLLMAAPSVEQYIEAVKQVVAANKSWVPPYGKGALYIRPLLFGSGSVMGIAPAPQCTFLIYTNPICNVYKGRTSPLNLLIDDRIPRAFPGGTGGVKNIGNYSPVFEVTKEAKAKGFSDVLFLDAMERKYVEEVSSCNAFMVKGNVITTSPTLGTILPGITRNSIMELARDFGFQVEERKFWVDELLEADEVFCTGTAVGISEVGSVTYKDQRVDFKTGTNTVTQKLYDFITGIQTGVLEDQKGWVLTVRHSFSTKYICTLNERLTDDHQSLIAKTSFGWFLDLGVNVKLGPIEKFPRILHWMNINVGDNFVKRAMETGVVLDDVYVGASSKDKKEYRPTHKKKGCPTNTKKDTKKIQKRKRRESFMRALEDQEFVIEELKRRVAGLEAQLAEEKARRKNKDHGGESAPRTEPSMNIGFVSPSGIDTNQPPLKTYVRLDHEGVTRAEHLGLHTLEL</sequence>
<evidence type="ECO:0000256" key="4">
    <source>
        <dbReference type="ARBA" id="ARBA00022679"/>
    </source>
</evidence>
<accession>A0A0L9TKV1</accession>
<dbReference type="EMBL" id="CM003371">
    <property type="protein sequence ID" value="KOM31180.1"/>
    <property type="molecule type" value="Genomic_DNA"/>
</dbReference>
<dbReference type="GO" id="GO:0052655">
    <property type="term" value="F:L-valine-2-oxoglutarate transaminase activity"/>
    <property type="evidence" value="ECO:0007669"/>
    <property type="project" value="RHEA"/>
</dbReference>
<dbReference type="InterPro" id="IPR043132">
    <property type="entry name" value="BCAT-like_C"/>
</dbReference>
<evidence type="ECO:0000256" key="2">
    <source>
        <dbReference type="ARBA" id="ARBA00009320"/>
    </source>
</evidence>
<dbReference type="GO" id="GO:0009082">
    <property type="term" value="P:branched-chain amino acid biosynthetic process"/>
    <property type="evidence" value="ECO:0007669"/>
    <property type="project" value="UniProtKB-KW"/>
</dbReference>
<keyword evidence="4 8" id="KW-0808">Transferase</keyword>
<dbReference type="PROSITE" id="PS00770">
    <property type="entry name" value="AA_TRANSFER_CLASS_4"/>
    <property type="match status" value="1"/>
</dbReference>
<evidence type="ECO:0000256" key="8">
    <source>
        <dbReference type="RuleBase" id="RU004517"/>
    </source>
</evidence>
<dbReference type="InterPro" id="IPR005786">
    <property type="entry name" value="B_amino_transII"/>
</dbReference>
<comment type="catalytic activity">
    <reaction evidence="8">
        <text>L-isoleucine + 2-oxoglutarate = (S)-3-methyl-2-oxopentanoate + L-glutamate</text>
        <dbReference type="Rhea" id="RHEA:24801"/>
        <dbReference type="ChEBI" id="CHEBI:16810"/>
        <dbReference type="ChEBI" id="CHEBI:29985"/>
        <dbReference type="ChEBI" id="CHEBI:35146"/>
        <dbReference type="ChEBI" id="CHEBI:58045"/>
        <dbReference type="EC" id="2.6.1.42"/>
    </reaction>
</comment>
<evidence type="ECO:0000313" key="11">
    <source>
        <dbReference type="Proteomes" id="UP000053144"/>
    </source>
</evidence>
<dbReference type="AlphaFoldDB" id="A0A0L9TKV1"/>
<gene>
    <name evidence="10" type="ORF">LR48_Vigan01g073500</name>
</gene>
<evidence type="ECO:0000256" key="7">
    <source>
        <dbReference type="RuleBase" id="RU004516"/>
    </source>
</evidence>
<dbReference type="InterPro" id="IPR018300">
    <property type="entry name" value="Aminotrans_IV_CS"/>
</dbReference>
<dbReference type="EC" id="2.6.1.42" evidence="8"/>
<dbReference type="InterPro" id="IPR033939">
    <property type="entry name" value="BCAT_family"/>
</dbReference>
<protein>
    <recommendedName>
        <fullName evidence="8">Branched-chain-amino-acid aminotransferase</fullName>
        <ecNumber evidence="8">2.6.1.42</ecNumber>
    </recommendedName>
</protein>
<evidence type="ECO:0000313" key="10">
    <source>
        <dbReference type="EMBL" id="KOM31180.1"/>
    </source>
</evidence>
<dbReference type="OMA" id="IYTNPIC"/>
<dbReference type="Pfam" id="PF01063">
    <property type="entry name" value="Aminotran_4"/>
    <property type="match status" value="1"/>
</dbReference>
<dbReference type="NCBIfam" id="NF009897">
    <property type="entry name" value="PRK13357.1"/>
    <property type="match status" value="1"/>
</dbReference>
<dbReference type="InterPro" id="IPR043131">
    <property type="entry name" value="BCAT-like_N"/>
</dbReference>
<dbReference type="Proteomes" id="UP000053144">
    <property type="component" value="Chromosome 1"/>
</dbReference>
<dbReference type="Gene3D" id="3.30.470.10">
    <property type="match status" value="1"/>
</dbReference>
<name>A0A0L9TKV1_PHAAN</name>
<dbReference type="InterPro" id="IPR001544">
    <property type="entry name" value="Aminotrans_IV"/>
</dbReference>
<dbReference type="GO" id="GO:0052656">
    <property type="term" value="F:L-isoleucine-2-oxoglutarate transaminase activity"/>
    <property type="evidence" value="ECO:0007669"/>
    <property type="project" value="RHEA"/>
</dbReference>
<comment type="cofactor">
    <cofactor evidence="1 7">
        <name>pyridoxal 5'-phosphate</name>
        <dbReference type="ChEBI" id="CHEBI:597326"/>
    </cofactor>
</comment>
<evidence type="ECO:0000256" key="9">
    <source>
        <dbReference type="SAM" id="MobiDB-lite"/>
    </source>
</evidence>
<dbReference type="Gramene" id="KOM31180">
    <property type="protein sequence ID" value="KOM31180"/>
    <property type="gene ID" value="LR48_Vigan01g073500"/>
</dbReference>
<proteinExistence type="inferred from homology"/>
<keyword evidence="8" id="KW-0028">Amino-acid biosynthesis</keyword>
<comment type="catalytic activity">
    <reaction evidence="8">
        <text>L-leucine + 2-oxoglutarate = 4-methyl-2-oxopentanoate + L-glutamate</text>
        <dbReference type="Rhea" id="RHEA:18321"/>
        <dbReference type="ChEBI" id="CHEBI:16810"/>
        <dbReference type="ChEBI" id="CHEBI:17865"/>
        <dbReference type="ChEBI" id="CHEBI:29985"/>
        <dbReference type="ChEBI" id="CHEBI:57427"/>
        <dbReference type="EC" id="2.6.1.42"/>
    </reaction>
</comment>
<evidence type="ECO:0000256" key="1">
    <source>
        <dbReference type="ARBA" id="ARBA00001933"/>
    </source>
</evidence>
<evidence type="ECO:0000256" key="3">
    <source>
        <dbReference type="ARBA" id="ARBA00022576"/>
    </source>
</evidence>
<dbReference type="FunFam" id="3.20.10.10:FF:000003">
    <property type="entry name" value="Branched-chain-amino-acid aminotransferase"/>
    <property type="match status" value="1"/>
</dbReference>
<comment type="similarity">
    <text evidence="2 6">Belongs to the class-IV pyridoxal-phosphate-dependent aminotransferase family.</text>
</comment>
<keyword evidence="5 7" id="KW-0663">Pyridoxal phosphate</keyword>
<evidence type="ECO:0000256" key="6">
    <source>
        <dbReference type="RuleBase" id="RU004106"/>
    </source>
</evidence>
<dbReference type="NCBIfam" id="TIGR01123">
    <property type="entry name" value="ilvE_II"/>
    <property type="match status" value="1"/>
</dbReference>
<reference evidence="11" key="1">
    <citation type="journal article" date="2015" name="Proc. Natl. Acad. Sci. U.S.A.">
        <title>Genome sequencing of adzuki bean (Vigna angularis) provides insight into high starch and low fat accumulation and domestication.</title>
        <authorList>
            <person name="Yang K."/>
            <person name="Tian Z."/>
            <person name="Chen C."/>
            <person name="Luo L."/>
            <person name="Zhao B."/>
            <person name="Wang Z."/>
            <person name="Yu L."/>
            <person name="Li Y."/>
            <person name="Sun Y."/>
            <person name="Li W."/>
            <person name="Chen Y."/>
            <person name="Li Y."/>
            <person name="Zhang Y."/>
            <person name="Ai D."/>
            <person name="Zhao J."/>
            <person name="Shang C."/>
            <person name="Ma Y."/>
            <person name="Wu B."/>
            <person name="Wang M."/>
            <person name="Gao L."/>
            <person name="Sun D."/>
            <person name="Zhang P."/>
            <person name="Guo F."/>
            <person name="Wang W."/>
            <person name="Li Y."/>
            <person name="Wang J."/>
            <person name="Varshney R.K."/>
            <person name="Wang J."/>
            <person name="Ling H.Q."/>
            <person name="Wan P."/>
        </authorList>
    </citation>
    <scope>NUCLEOTIDE SEQUENCE</scope>
    <source>
        <strain evidence="11">cv. Jingnong 6</strain>
    </source>
</reference>
<dbReference type="PANTHER" id="PTHR42825:SF32">
    <property type="entry name" value="BRANCHED-CHAIN-AMINO-ACID AMINOTRANSFERASE"/>
    <property type="match status" value="1"/>
</dbReference>
<keyword evidence="8" id="KW-0100">Branched-chain amino acid biosynthesis</keyword>
<organism evidence="10 11">
    <name type="scientific">Phaseolus angularis</name>
    <name type="common">Azuki bean</name>
    <name type="synonym">Vigna angularis</name>
    <dbReference type="NCBI Taxonomy" id="3914"/>
    <lineage>
        <taxon>Eukaryota</taxon>
        <taxon>Viridiplantae</taxon>
        <taxon>Streptophyta</taxon>
        <taxon>Embryophyta</taxon>
        <taxon>Tracheophyta</taxon>
        <taxon>Spermatophyta</taxon>
        <taxon>Magnoliopsida</taxon>
        <taxon>eudicotyledons</taxon>
        <taxon>Gunneridae</taxon>
        <taxon>Pentapetalae</taxon>
        <taxon>rosids</taxon>
        <taxon>fabids</taxon>
        <taxon>Fabales</taxon>
        <taxon>Fabaceae</taxon>
        <taxon>Papilionoideae</taxon>
        <taxon>50 kb inversion clade</taxon>
        <taxon>NPAAA clade</taxon>
        <taxon>indigoferoid/millettioid clade</taxon>
        <taxon>Phaseoleae</taxon>
        <taxon>Vigna</taxon>
    </lineage>
</organism>
<evidence type="ECO:0000256" key="5">
    <source>
        <dbReference type="ARBA" id="ARBA00022898"/>
    </source>
</evidence>
<feature type="region of interest" description="Disordered" evidence="9">
    <location>
        <begin position="476"/>
        <end position="513"/>
    </location>
</feature>
<dbReference type="GO" id="GO:0052654">
    <property type="term" value="F:L-leucine-2-oxoglutarate transaminase activity"/>
    <property type="evidence" value="ECO:0007669"/>
    <property type="project" value="RHEA"/>
</dbReference>
<dbReference type="PANTHER" id="PTHR42825">
    <property type="entry name" value="AMINO ACID AMINOTRANSFERASE"/>
    <property type="match status" value="1"/>
</dbReference>
<dbReference type="STRING" id="3914.A0A0L9TKV1"/>
<feature type="region of interest" description="Disordered" evidence="9">
    <location>
        <begin position="416"/>
        <end position="446"/>
    </location>
</feature>
<comment type="catalytic activity">
    <reaction evidence="8">
        <text>L-valine + 2-oxoglutarate = 3-methyl-2-oxobutanoate + L-glutamate</text>
        <dbReference type="Rhea" id="RHEA:24813"/>
        <dbReference type="ChEBI" id="CHEBI:11851"/>
        <dbReference type="ChEBI" id="CHEBI:16810"/>
        <dbReference type="ChEBI" id="CHEBI:29985"/>
        <dbReference type="ChEBI" id="CHEBI:57762"/>
        <dbReference type="EC" id="2.6.1.42"/>
    </reaction>
</comment>
<dbReference type="InterPro" id="IPR036038">
    <property type="entry name" value="Aminotransferase-like"/>
</dbReference>
<dbReference type="GO" id="GO:0008652">
    <property type="term" value="P:amino acid biosynthetic process"/>
    <property type="evidence" value="ECO:0007669"/>
    <property type="project" value="UniProtKB-KW"/>
</dbReference>
<dbReference type="SUPFAM" id="SSF56752">
    <property type="entry name" value="D-aminoacid aminotransferase-like PLP-dependent enzymes"/>
    <property type="match status" value="1"/>
</dbReference>
<dbReference type="Gene3D" id="3.20.10.10">
    <property type="entry name" value="D-amino Acid Aminotransferase, subunit A, domain 2"/>
    <property type="match status" value="1"/>
</dbReference>